<evidence type="ECO:0000259" key="1">
    <source>
        <dbReference type="PROSITE" id="PS50943"/>
    </source>
</evidence>
<dbReference type="Pfam" id="PF01381">
    <property type="entry name" value="HTH_3"/>
    <property type="match status" value="1"/>
</dbReference>
<feature type="domain" description="HTH cro/C1-type" evidence="1">
    <location>
        <begin position="6"/>
        <end position="60"/>
    </location>
</feature>
<dbReference type="Proteomes" id="UP000662939">
    <property type="component" value="Chromosome"/>
</dbReference>
<proteinExistence type="predicted"/>
<dbReference type="CDD" id="cd00093">
    <property type="entry name" value="HTH_XRE"/>
    <property type="match status" value="1"/>
</dbReference>
<reference evidence="2" key="1">
    <citation type="submission" date="2021-02" db="EMBL/GenBank/DDBJ databases">
        <title>Natronoglycomyces albus gen. nov., sp. nov, a haloalkaliphilic actinobacterium from a soda solonchak soil.</title>
        <authorList>
            <person name="Sorokin D.Y."/>
            <person name="Khijniak T.V."/>
            <person name="Zakharycheva A.P."/>
            <person name="Boueva O.V."/>
            <person name="Ariskina E.V."/>
            <person name="Hahnke R.L."/>
            <person name="Bunk B."/>
            <person name="Sproer C."/>
            <person name="Schumann P."/>
            <person name="Evtushenko L.I."/>
            <person name="Kublanov I.V."/>
        </authorList>
    </citation>
    <scope>NUCLEOTIDE SEQUENCE</scope>
    <source>
        <strain evidence="2">DSM 106290</strain>
    </source>
</reference>
<dbReference type="InterPro" id="IPR001387">
    <property type="entry name" value="Cro/C1-type_HTH"/>
</dbReference>
<dbReference type="SUPFAM" id="SSF47413">
    <property type="entry name" value="lambda repressor-like DNA-binding domains"/>
    <property type="match status" value="1"/>
</dbReference>
<dbReference type="EMBL" id="CP070496">
    <property type="protein sequence ID" value="QSB06448.1"/>
    <property type="molecule type" value="Genomic_DNA"/>
</dbReference>
<keyword evidence="3" id="KW-1185">Reference proteome</keyword>
<organism evidence="2 3">
    <name type="scientific">Natronoglycomyces albus</name>
    <dbReference type="NCBI Taxonomy" id="2811108"/>
    <lineage>
        <taxon>Bacteria</taxon>
        <taxon>Bacillati</taxon>
        <taxon>Actinomycetota</taxon>
        <taxon>Actinomycetes</taxon>
        <taxon>Glycomycetales</taxon>
        <taxon>Glycomycetaceae</taxon>
        <taxon>Natronoglycomyces</taxon>
    </lineage>
</organism>
<dbReference type="KEGG" id="nav:JQS30_05980"/>
<protein>
    <submittedName>
        <fullName evidence="2">Helix-turn-helix transcriptional regulator</fullName>
    </submittedName>
</protein>
<dbReference type="GO" id="GO:0003677">
    <property type="term" value="F:DNA binding"/>
    <property type="evidence" value="ECO:0007669"/>
    <property type="project" value="InterPro"/>
</dbReference>
<dbReference type="SMART" id="SM00530">
    <property type="entry name" value="HTH_XRE"/>
    <property type="match status" value="1"/>
</dbReference>
<dbReference type="PROSITE" id="PS50943">
    <property type="entry name" value="HTH_CROC1"/>
    <property type="match status" value="1"/>
</dbReference>
<dbReference type="AlphaFoldDB" id="A0A895XXU8"/>
<gene>
    <name evidence="2" type="ORF">JQS30_05980</name>
</gene>
<dbReference type="Gene3D" id="1.10.260.40">
    <property type="entry name" value="lambda repressor-like DNA-binding domains"/>
    <property type="match status" value="1"/>
</dbReference>
<dbReference type="RefSeq" id="WP_213172459.1">
    <property type="nucleotide sequence ID" value="NZ_CP070496.1"/>
</dbReference>
<accession>A0A895XXU8</accession>
<dbReference type="InterPro" id="IPR010982">
    <property type="entry name" value="Lambda_DNA-bd_dom_sf"/>
</dbReference>
<name>A0A895XXU8_9ACTN</name>
<evidence type="ECO:0000313" key="2">
    <source>
        <dbReference type="EMBL" id="QSB06448.1"/>
    </source>
</evidence>
<sequence>MARDQLRVRRDQLSLTQEDLAAMIGVDPMTVRRWETTESMPRPWARRALAEMLKVDIDELMRMLQIEPAVTGQDGTGLESCLCGGGESMRRRSLLSAVPALATALLPSSVSALEVELSTLWTSYQASRYQSVVERLPGLLAQLQSHSSHAGDRRQCERLLGFAYQLSSTVLTKLGHQEPALNALDEGIRAAERSENPLVLASIKRSQAHTLLTFGYASNALGLAESAIVSSAALSRDDSPDALSVEGTVCLVAAVAAAKEGDAKLTGRFLDRAEGIAQRLGRDANCLWTAFGPTNVAIHRVVTSVELGQPRKAIASAPIASLQSLPSERRARHAIELARAHSLVGQVDEGVAVLTEAEADASEQIRNHRVSRQLVESWLSSHGHNHKVVSLAQRMHLESA</sequence>
<evidence type="ECO:0000313" key="3">
    <source>
        <dbReference type="Proteomes" id="UP000662939"/>
    </source>
</evidence>